<name>B5HTW8_STRX2</name>
<organism evidence="1 2">
    <name type="scientific">Streptomyces sviceus (strain ATCC 29083 / DSM 924 / JCM 4929 / NBRC 13980 / NCIMB 11184 / NRRL 5439 / UC 5370)</name>
    <dbReference type="NCBI Taxonomy" id="463191"/>
    <lineage>
        <taxon>Bacteria</taxon>
        <taxon>Bacillati</taxon>
        <taxon>Actinomycetota</taxon>
        <taxon>Actinomycetes</taxon>
        <taxon>Kitasatosporales</taxon>
        <taxon>Streptomycetaceae</taxon>
        <taxon>Streptomyces</taxon>
    </lineage>
</organism>
<keyword evidence="2" id="KW-1185">Reference proteome</keyword>
<reference evidence="1" key="1">
    <citation type="submission" date="2009-10" db="EMBL/GenBank/DDBJ databases">
        <title>The genome sequence of Streptomyces sviceus strain ATCC 29083.</title>
        <authorList>
            <consortium name="The Broad Institute Genome Sequencing Platform"/>
            <consortium name="Broad Institute Microbial Sequencing Center"/>
            <person name="Fischbach M."/>
            <person name="Godfrey P."/>
            <person name="Ward D."/>
            <person name="Young S."/>
            <person name="Zeng Q."/>
            <person name="Koehrsen M."/>
            <person name="Alvarado L."/>
            <person name="Berlin A.M."/>
            <person name="Bochicchio J."/>
            <person name="Borenstein D."/>
            <person name="Chapman S.B."/>
            <person name="Chen Z."/>
            <person name="Engels R."/>
            <person name="Freedman E."/>
            <person name="Gellesch M."/>
            <person name="Goldberg J."/>
            <person name="Griggs A."/>
            <person name="Gujja S."/>
            <person name="Heilman E.R."/>
            <person name="Heiman D.I."/>
            <person name="Hepburn T.A."/>
            <person name="Howarth C."/>
            <person name="Jen D."/>
            <person name="Larson L."/>
            <person name="Lewis B."/>
            <person name="Mehta T."/>
            <person name="Park D."/>
            <person name="Pearson M."/>
            <person name="Richards J."/>
            <person name="Roberts A."/>
            <person name="Saif S."/>
            <person name="Shea T.D."/>
            <person name="Shenoy N."/>
            <person name="Sisk P."/>
            <person name="Stolte C."/>
            <person name="Sykes S.N."/>
            <person name="Thomson T."/>
            <person name="Walk T."/>
            <person name="White J."/>
            <person name="Yandava C."/>
            <person name="Straight P."/>
            <person name="Clardy J."/>
            <person name="Hung D."/>
            <person name="Kolter R."/>
            <person name="Mekalanos J."/>
            <person name="Walker S."/>
            <person name="Walsh C.T."/>
            <person name="Wieland-Brown L.C."/>
            <person name="Haas B."/>
            <person name="Nusbaum C."/>
            <person name="Birren B."/>
        </authorList>
    </citation>
    <scope>NUCLEOTIDE SEQUENCE [LARGE SCALE GENOMIC DNA]</scope>
    <source>
        <strain evidence="1">ATCC 29083</strain>
    </source>
</reference>
<proteinExistence type="predicted"/>
<evidence type="ECO:0000313" key="2">
    <source>
        <dbReference type="Proteomes" id="UP000002785"/>
    </source>
</evidence>
<sequence length="293" mass="31687">MHPRCVPLFSCRATCQGSTEVDRRGEARRAMTIDNVTQRPAGGSESARVYDYFIGGDSGLEADRSAGAWIRLQAPDLLAAMQENRFFLSRAVRWLSRQGVDQFIDIGSGFPVSPNTHEIALSASPSGSVVYCDVDHAVGQRTRALIAGTKGADFVQADIQNPEELLAQPAIQKLIRSGRPVACVLAAVLHFVPEDADPEGITAVLRESLPSGSYLVVSHIAGDIPWADRNNAETLERAFEDMYPRTRAQVTEFFGDFELVAPGVVPAARWQPAEGMSGEQSDLAIYAGVGRKA</sequence>
<dbReference type="InterPro" id="IPR029063">
    <property type="entry name" value="SAM-dependent_MTases_sf"/>
</dbReference>
<dbReference type="EMBL" id="CM000951">
    <property type="protein sequence ID" value="EDY56250.1"/>
    <property type="molecule type" value="Genomic_DNA"/>
</dbReference>
<dbReference type="AlphaFoldDB" id="B5HTW8"/>
<evidence type="ECO:0008006" key="3">
    <source>
        <dbReference type="Google" id="ProtNLM"/>
    </source>
</evidence>
<dbReference type="SUPFAM" id="SSF53335">
    <property type="entry name" value="S-adenosyl-L-methionine-dependent methyltransferases"/>
    <property type="match status" value="1"/>
</dbReference>
<dbReference type="InterPro" id="IPR006764">
    <property type="entry name" value="SAM_dep_MeTrfase_SAV2177_type"/>
</dbReference>
<dbReference type="PIRSF" id="PIRSF017393">
    <property type="entry name" value="MTase_SAV2177"/>
    <property type="match status" value="1"/>
</dbReference>
<dbReference type="Proteomes" id="UP000002785">
    <property type="component" value="Chromosome"/>
</dbReference>
<evidence type="ECO:0000313" key="1">
    <source>
        <dbReference type="EMBL" id="EDY56250.1"/>
    </source>
</evidence>
<dbReference type="HOGENOM" id="CLU_067079_1_0_11"/>
<protein>
    <recommendedName>
        <fullName evidence="3">Methyltransferase</fullName>
    </recommendedName>
</protein>
<gene>
    <name evidence="1" type="ORF">SSEG_02666</name>
</gene>
<dbReference type="Pfam" id="PF04672">
    <property type="entry name" value="Methyltransf_19"/>
    <property type="match status" value="1"/>
</dbReference>
<accession>B5HTW8</accession>
<dbReference type="Gene3D" id="3.40.50.150">
    <property type="entry name" value="Vaccinia Virus protein VP39"/>
    <property type="match status" value="1"/>
</dbReference>
<dbReference type="eggNOG" id="COG3315">
    <property type="taxonomic scope" value="Bacteria"/>
</dbReference>